<name>A0A5C6NC18_9TELE</name>
<dbReference type="AlphaFoldDB" id="A0A5C6NC18"/>
<keyword evidence="3" id="KW-1185">Reference proteome</keyword>
<keyword evidence="1" id="KW-0732">Signal</keyword>
<feature type="signal peptide" evidence="1">
    <location>
        <begin position="1"/>
        <end position="22"/>
    </location>
</feature>
<gene>
    <name evidence="2" type="ORF">D4764_03G0001750</name>
</gene>
<proteinExistence type="predicted"/>
<evidence type="ECO:0000313" key="3">
    <source>
        <dbReference type="Proteomes" id="UP000324091"/>
    </source>
</evidence>
<protein>
    <submittedName>
        <fullName evidence="2">Uncharacterized protein</fullName>
    </submittedName>
</protein>
<accession>A0A5C6NC18</accession>
<evidence type="ECO:0000256" key="1">
    <source>
        <dbReference type="SAM" id="SignalP"/>
    </source>
</evidence>
<evidence type="ECO:0000313" key="2">
    <source>
        <dbReference type="EMBL" id="TWW63167.1"/>
    </source>
</evidence>
<reference evidence="2 3" key="1">
    <citation type="submission" date="2019-04" db="EMBL/GenBank/DDBJ databases">
        <title>Chromosome genome assembly for Takifugu flavidus.</title>
        <authorList>
            <person name="Xiao S."/>
        </authorList>
    </citation>
    <scope>NUCLEOTIDE SEQUENCE [LARGE SCALE GENOMIC DNA]</scope>
    <source>
        <strain evidence="2">HTHZ2018</strain>
        <tissue evidence="2">Muscle</tissue>
    </source>
</reference>
<dbReference type="Proteomes" id="UP000324091">
    <property type="component" value="Chromosome 3"/>
</dbReference>
<sequence length="114" mass="11907">MGPLVLWWSVVVLLGGSTDGWADCKSSEERSKSGDRKVVCSNMELHQVLPADSFPNRTVTLRKLSAGFRAAAAVLFYSSQSGVLRSGDGGSGAAAVSCCGIPFPNLKVTSLLSS</sequence>
<feature type="chain" id="PRO_5023099876" evidence="1">
    <location>
        <begin position="23"/>
        <end position="114"/>
    </location>
</feature>
<comment type="caution">
    <text evidence="2">The sequence shown here is derived from an EMBL/GenBank/DDBJ whole genome shotgun (WGS) entry which is preliminary data.</text>
</comment>
<dbReference type="EMBL" id="RHFK02000016">
    <property type="protein sequence ID" value="TWW63167.1"/>
    <property type="molecule type" value="Genomic_DNA"/>
</dbReference>
<organism evidence="2 3">
    <name type="scientific">Takifugu flavidus</name>
    <name type="common">sansaifugu</name>
    <dbReference type="NCBI Taxonomy" id="433684"/>
    <lineage>
        <taxon>Eukaryota</taxon>
        <taxon>Metazoa</taxon>
        <taxon>Chordata</taxon>
        <taxon>Craniata</taxon>
        <taxon>Vertebrata</taxon>
        <taxon>Euteleostomi</taxon>
        <taxon>Actinopterygii</taxon>
        <taxon>Neopterygii</taxon>
        <taxon>Teleostei</taxon>
        <taxon>Neoteleostei</taxon>
        <taxon>Acanthomorphata</taxon>
        <taxon>Eupercaria</taxon>
        <taxon>Tetraodontiformes</taxon>
        <taxon>Tetradontoidea</taxon>
        <taxon>Tetraodontidae</taxon>
        <taxon>Takifugu</taxon>
    </lineage>
</organism>